<dbReference type="Proteomes" id="UP000030671">
    <property type="component" value="Unassembled WGS sequence"/>
</dbReference>
<feature type="compositionally biased region" description="Basic and acidic residues" evidence="2">
    <location>
        <begin position="1"/>
        <end position="10"/>
    </location>
</feature>
<organism evidence="3 4">
    <name type="scientific">Heterobasidion irregulare (strain TC 32-1)</name>
    <dbReference type="NCBI Taxonomy" id="747525"/>
    <lineage>
        <taxon>Eukaryota</taxon>
        <taxon>Fungi</taxon>
        <taxon>Dikarya</taxon>
        <taxon>Basidiomycota</taxon>
        <taxon>Agaricomycotina</taxon>
        <taxon>Agaricomycetes</taxon>
        <taxon>Russulales</taxon>
        <taxon>Bondarzewiaceae</taxon>
        <taxon>Heterobasidion</taxon>
        <taxon>Heterobasidion annosum species complex</taxon>
    </lineage>
</organism>
<gene>
    <name evidence="3" type="ORF">HETIRDRAFT_448404</name>
</gene>
<dbReference type="OrthoDB" id="3214033at2759"/>
<feature type="region of interest" description="Disordered" evidence="2">
    <location>
        <begin position="258"/>
        <end position="316"/>
    </location>
</feature>
<evidence type="ECO:0000256" key="1">
    <source>
        <dbReference type="SAM" id="Coils"/>
    </source>
</evidence>
<keyword evidence="1" id="KW-0175">Coiled coil</keyword>
<feature type="region of interest" description="Disordered" evidence="2">
    <location>
        <begin position="1"/>
        <end position="21"/>
    </location>
</feature>
<feature type="compositionally biased region" description="Polar residues" evidence="2">
    <location>
        <begin position="286"/>
        <end position="297"/>
    </location>
</feature>
<evidence type="ECO:0000313" key="3">
    <source>
        <dbReference type="EMBL" id="ETW85230.1"/>
    </source>
</evidence>
<evidence type="ECO:0000313" key="4">
    <source>
        <dbReference type="Proteomes" id="UP000030671"/>
    </source>
</evidence>
<dbReference type="HOGENOM" id="CLU_049204_0_0_1"/>
<evidence type="ECO:0000256" key="2">
    <source>
        <dbReference type="SAM" id="MobiDB-lite"/>
    </source>
</evidence>
<name>W4KIT4_HETIT</name>
<dbReference type="InParanoid" id="W4KIT4"/>
<proteinExistence type="predicted"/>
<dbReference type="RefSeq" id="XP_009542103.1">
    <property type="nucleotide sequence ID" value="XM_009543808.1"/>
</dbReference>
<keyword evidence="4" id="KW-1185">Reference proteome</keyword>
<dbReference type="AlphaFoldDB" id="W4KIT4"/>
<feature type="coiled-coil region" evidence="1">
    <location>
        <begin position="42"/>
        <end position="145"/>
    </location>
</feature>
<dbReference type="EMBL" id="KI925455">
    <property type="protein sequence ID" value="ETW85230.1"/>
    <property type="molecule type" value="Genomic_DNA"/>
</dbReference>
<dbReference type="KEGG" id="hir:HETIRDRAFT_448404"/>
<accession>W4KIT4</accession>
<protein>
    <submittedName>
        <fullName evidence="3">Uncharacterized protein</fullName>
    </submittedName>
</protein>
<sequence length="316" mass="35591">MAATVEDHTGPSRTNESDQFPLASVSARNRISIDAFYAPEMVEFWAKKYQDAKNELDLLKRHLFTQPDRNELQQEQKSLKTLVSQLKSESRARAAHEKELTKTVVKAQQQKDKWREEVVRFEKERTETVRKVADLEAQNEALKQSRTSMVNVMLWLRRLIKGIKPVQLPETLLDVLGPKVSLMTKVIHCRQVASAGLPPDQSASLPAQMTMKRRYETGEWSVPCFSLRCVGFNVDLYNGLPLAVEELMRPMAALEKRPVGPDAENDAVNKRIRITQSPGRPLGNGTDVSPAQSSSLTYDPHPELNPENILAGPHSS</sequence>
<dbReference type="GeneID" id="20675852"/>
<reference evidence="3 4" key="1">
    <citation type="journal article" date="2012" name="New Phytol.">
        <title>Insight into trade-off between wood decay and parasitism from the genome of a fungal forest pathogen.</title>
        <authorList>
            <person name="Olson A."/>
            <person name="Aerts A."/>
            <person name="Asiegbu F."/>
            <person name="Belbahri L."/>
            <person name="Bouzid O."/>
            <person name="Broberg A."/>
            <person name="Canback B."/>
            <person name="Coutinho P.M."/>
            <person name="Cullen D."/>
            <person name="Dalman K."/>
            <person name="Deflorio G."/>
            <person name="van Diepen L.T."/>
            <person name="Dunand C."/>
            <person name="Duplessis S."/>
            <person name="Durling M."/>
            <person name="Gonthier P."/>
            <person name="Grimwood J."/>
            <person name="Fossdal C.G."/>
            <person name="Hansson D."/>
            <person name="Henrissat B."/>
            <person name="Hietala A."/>
            <person name="Himmelstrand K."/>
            <person name="Hoffmeister D."/>
            <person name="Hogberg N."/>
            <person name="James T.Y."/>
            <person name="Karlsson M."/>
            <person name="Kohler A."/>
            <person name="Kues U."/>
            <person name="Lee Y.H."/>
            <person name="Lin Y.C."/>
            <person name="Lind M."/>
            <person name="Lindquist E."/>
            <person name="Lombard V."/>
            <person name="Lucas S."/>
            <person name="Lunden K."/>
            <person name="Morin E."/>
            <person name="Murat C."/>
            <person name="Park J."/>
            <person name="Raffaello T."/>
            <person name="Rouze P."/>
            <person name="Salamov A."/>
            <person name="Schmutz J."/>
            <person name="Solheim H."/>
            <person name="Stahlberg J."/>
            <person name="Velez H."/>
            <person name="de Vries R.P."/>
            <person name="Wiebenga A."/>
            <person name="Woodward S."/>
            <person name="Yakovlev I."/>
            <person name="Garbelotto M."/>
            <person name="Martin F."/>
            <person name="Grigoriev I.V."/>
            <person name="Stenlid J."/>
        </authorList>
    </citation>
    <scope>NUCLEOTIDE SEQUENCE [LARGE SCALE GENOMIC DNA]</scope>
    <source>
        <strain evidence="3 4">TC 32-1</strain>
    </source>
</reference>